<evidence type="ECO:0000313" key="3">
    <source>
        <dbReference type="Proteomes" id="UP001595850"/>
    </source>
</evidence>
<keyword evidence="3" id="KW-1185">Reference proteome</keyword>
<dbReference type="RefSeq" id="WP_377293871.1">
    <property type="nucleotide sequence ID" value="NZ_JBHSBM010000050.1"/>
</dbReference>
<dbReference type="EMBL" id="JBHSBM010000050">
    <property type="protein sequence ID" value="MFC4062605.1"/>
    <property type="molecule type" value="Genomic_DNA"/>
</dbReference>
<dbReference type="InterPro" id="IPR012349">
    <property type="entry name" value="Split_barrel_FMN-bd"/>
</dbReference>
<proteinExistence type="predicted"/>
<dbReference type="SUPFAM" id="SSF50475">
    <property type="entry name" value="FMN-binding split barrel"/>
    <property type="match status" value="1"/>
</dbReference>
<comment type="caution">
    <text evidence="2">The sequence shown here is derived from an EMBL/GenBank/DDBJ whole genome shotgun (WGS) entry which is preliminary data.</text>
</comment>
<reference evidence="3" key="1">
    <citation type="journal article" date="2019" name="Int. J. Syst. Evol. Microbiol.">
        <title>The Global Catalogue of Microorganisms (GCM) 10K type strain sequencing project: providing services to taxonomists for standard genome sequencing and annotation.</title>
        <authorList>
            <consortium name="The Broad Institute Genomics Platform"/>
            <consortium name="The Broad Institute Genome Sequencing Center for Infectious Disease"/>
            <person name="Wu L."/>
            <person name="Ma J."/>
        </authorList>
    </citation>
    <scope>NUCLEOTIDE SEQUENCE [LARGE SCALE GENOMIC DNA]</scope>
    <source>
        <strain evidence="3">TBRC 4489</strain>
    </source>
</reference>
<dbReference type="Proteomes" id="UP001595850">
    <property type="component" value="Unassembled WGS sequence"/>
</dbReference>
<dbReference type="Gene3D" id="2.30.110.10">
    <property type="entry name" value="Electron Transport, Fmn-binding Protein, Chain A"/>
    <property type="match status" value="1"/>
</dbReference>
<gene>
    <name evidence="2" type="ORF">ACFOWE_30265</name>
</gene>
<dbReference type="InterPro" id="IPR011576">
    <property type="entry name" value="Pyridox_Oxase_N"/>
</dbReference>
<sequence length="152" mass="16460">MTPPPRTPAQRKQDTLDRLAHDVDAWVATAGGESGLPYMVPLSFLWDGAALLVSTVASAPTARNLRATGRARLGIGPTRDVVLVEGSAEAIPAGEIPGEAGDAFAAKTGFDPRKEPEAYLYFRIRPLRIQAWREANELSGRDLMRDGHWTVP</sequence>
<organism evidence="2 3">
    <name type="scientific">Planomonospora corallina</name>
    <dbReference type="NCBI Taxonomy" id="1806052"/>
    <lineage>
        <taxon>Bacteria</taxon>
        <taxon>Bacillati</taxon>
        <taxon>Actinomycetota</taxon>
        <taxon>Actinomycetes</taxon>
        <taxon>Streptosporangiales</taxon>
        <taxon>Streptosporangiaceae</taxon>
        <taxon>Planomonospora</taxon>
    </lineage>
</organism>
<evidence type="ECO:0000313" key="2">
    <source>
        <dbReference type="EMBL" id="MFC4062605.1"/>
    </source>
</evidence>
<feature type="domain" description="Pyridoxamine 5'-phosphate oxidase N-terminal" evidence="1">
    <location>
        <begin position="25"/>
        <end position="132"/>
    </location>
</feature>
<name>A0ABV8IHM4_9ACTN</name>
<evidence type="ECO:0000259" key="1">
    <source>
        <dbReference type="Pfam" id="PF01243"/>
    </source>
</evidence>
<protein>
    <submittedName>
        <fullName evidence="2">Pyridoxamine 5'-phosphate oxidase family protein</fullName>
    </submittedName>
</protein>
<dbReference type="Pfam" id="PF01243">
    <property type="entry name" value="PNPOx_N"/>
    <property type="match status" value="1"/>
</dbReference>
<accession>A0ABV8IHM4</accession>